<keyword evidence="4" id="KW-1185">Reference proteome</keyword>
<keyword evidence="2" id="KW-0812">Transmembrane</keyword>
<gene>
    <name evidence="3" type="ORF">GCM10023209_13300</name>
</gene>
<keyword evidence="2" id="KW-1133">Transmembrane helix</keyword>
<feature type="transmembrane region" description="Helical" evidence="2">
    <location>
        <begin position="30"/>
        <end position="52"/>
    </location>
</feature>
<sequence>MRKAPHIAVFTVGLLIPARSIDDGLAALLVTFFGLVAAGTIPAMSLLSGSVMSPTRSVARLITLKASLDTLLRQLSGMLYASILGAVAVIVLVFGVPSLPIGWLPVPDYLSWLMVFAADFPERALQALVLLALFVAGDRIRVIKLTFKMALKARFEMALEEARRRTDENAPSAEDVSEAFSTPPGFGAKVPFSR</sequence>
<proteinExistence type="predicted"/>
<organism evidence="3 4">
    <name type="scientific">[Roseibacterium] beibuensis</name>
    <dbReference type="NCBI Taxonomy" id="1193142"/>
    <lineage>
        <taxon>Bacteria</taxon>
        <taxon>Pseudomonadati</taxon>
        <taxon>Pseudomonadota</taxon>
        <taxon>Alphaproteobacteria</taxon>
        <taxon>Rhodobacterales</taxon>
        <taxon>Roseobacteraceae</taxon>
        <taxon>Roseicyclus</taxon>
    </lineage>
</organism>
<dbReference type="Proteomes" id="UP001499910">
    <property type="component" value="Unassembled WGS sequence"/>
</dbReference>
<keyword evidence="2" id="KW-0472">Membrane</keyword>
<comment type="caution">
    <text evidence="3">The sequence shown here is derived from an EMBL/GenBank/DDBJ whole genome shotgun (WGS) entry which is preliminary data.</text>
</comment>
<dbReference type="EMBL" id="BAABHW010000002">
    <property type="protein sequence ID" value="GAA5070499.1"/>
    <property type="molecule type" value="Genomic_DNA"/>
</dbReference>
<feature type="transmembrane region" description="Helical" evidence="2">
    <location>
        <begin position="124"/>
        <end position="142"/>
    </location>
</feature>
<reference evidence="4" key="1">
    <citation type="journal article" date="2019" name="Int. J. Syst. Evol. Microbiol.">
        <title>The Global Catalogue of Microorganisms (GCM) 10K type strain sequencing project: providing services to taxonomists for standard genome sequencing and annotation.</title>
        <authorList>
            <consortium name="The Broad Institute Genomics Platform"/>
            <consortium name="The Broad Institute Genome Sequencing Center for Infectious Disease"/>
            <person name="Wu L."/>
            <person name="Ma J."/>
        </authorList>
    </citation>
    <scope>NUCLEOTIDE SEQUENCE [LARGE SCALE GENOMIC DNA]</scope>
    <source>
        <strain evidence="4">JCM 18015</strain>
    </source>
</reference>
<accession>A0ABP9L7K7</accession>
<protein>
    <submittedName>
        <fullName evidence="3">Uncharacterized protein</fullName>
    </submittedName>
</protein>
<evidence type="ECO:0000313" key="4">
    <source>
        <dbReference type="Proteomes" id="UP001499910"/>
    </source>
</evidence>
<evidence type="ECO:0000256" key="1">
    <source>
        <dbReference type="SAM" id="MobiDB-lite"/>
    </source>
</evidence>
<dbReference type="RefSeq" id="WP_259549907.1">
    <property type="nucleotide sequence ID" value="NZ_BAABHW010000002.1"/>
</dbReference>
<feature type="transmembrane region" description="Helical" evidence="2">
    <location>
        <begin position="79"/>
        <end position="104"/>
    </location>
</feature>
<name>A0ABP9L7K7_9RHOB</name>
<feature type="region of interest" description="Disordered" evidence="1">
    <location>
        <begin position="166"/>
        <end position="194"/>
    </location>
</feature>
<evidence type="ECO:0000256" key="2">
    <source>
        <dbReference type="SAM" id="Phobius"/>
    </source>
</evidence>
<evidence type="ECO:0000313" key="3">
    <source>
        <dbReference type="EMBL" id="GAA5070499.1"/>
    </source>
</evidence>